<protein>
    <submittedName>
        <fullName evidence="2">Uncharacterized protein</fullName>
    </submittedName>
</protein>
<feature type="region of interest" description="Disordered" evidence="1">
    <location>
        <begin position="1"/>
        <end position="71"/>
    </location>
</feature>
<keyword evidence="3" id="KW-1185">Reference proteome</keyword>
<comment type="caution">
    <text evidence="2">The sequence shown here is derived from an EMBL/GenBank/DDBJ whole genome shotgun (WGS) entry which is preliminary data.</text>
</comment>
<feature type="compositionally biased region" description="Low complexity" evidence="1">
    <location>
        <begin position="1"/>
        <end position="14"/>
    </location>
</feature>
<evidence type="ECO:0000313" key="2">
    <source>
        <dbReference type="EMBL" id="RCK03569.1"/>
    </source>
</evidence>
<proteinExistence type="predicted"/>
<organism evidence="2 3">
    <name type="scientific">Thalassospira xianhensis MCCC 1A02616</name>
    <dbReference type="NCBI Taxonomy" id="1177929"/>
    <lineage>
        <taxon>Bacteria</taxon>
        <taxon>Pseudomonadati</taxon>
        <taxon>Pseudomonadota</taxon>
        <taxon>Alphaproteobacteria</taxon>
        <taxon>Rhodospirillales</taxon>
        <taxon>Thalassospiraceae</taxon>
        <taxon>Thalassospira</taxon>
    </lineage>
</organism>
<sequence length="71" mass="6941">MKPAAPTSPTAGASEDVSTAGKTAGDVLKSIAPIFDPSGSDGGGVVKQSDMEPVATHESAGQPEISKTGSK</sequence>
<evidence type="ECO:0000256" key="1">
    <source>
        <dbReference type="SAM" id="MobiDB-lite"/>
    </source>
</evidence>
<dbReference type="AlphaFoldDB" id="A0A367U693"/>
<accession>A0A367U693</accession>
<name>A0A367U693_9PROT</name>
<evidence type="ECO:0000313" key="3">
    <source>
        <dbReference type="Proteomes" id="UP000252419"/>
    </source>
</evidence>
<reference evidence="2 3" key="1">
    <citation type="submission" date="2014-07" db="EMBL/GenBank/DDBJ databases">
        <title>Draft genome sequence of Thalassospira xianhensis P-4 (MCCC 1A02616).</title>
        <authorList>
            <person name="Lai Q."/>
            <person name="Shao Z."/>
        </authorList>
    </citation>
    <scope>NUCLEOTIDE SEQUENCE [LARGE SCALE GENOMIC DNA]</scope>
    <source>
        <strain evidence="2 3">MCCC 1A02616</strain>
    </source>
</reference>
<gene>
    <name evidence="2" type="ORF">TH5_24815</name>
</gene>
<dbReference type="Proteomes" id="UP000252419">
    <property type="component" value="Unassembled WGS sequence"/>
</dbReference>
<dbReference type="EMBL" id="JPWA01000060">
    <property type="protein sequence ID" value="RCK03569.1"/>
    <property type="molecule type" value="Genomic_DNA"/>
</dbReference>